<dbReference type="GO" id="GO:0019413">
    <property type="term" value="P:acetate biosynthetic process"/>
    <property type="evidence" value="ECO:0007669"/>
    <property type="project" value="UniProtKB-ARBA"/>
</dbReference>
<dbReference type="GO" id="GO:0004030">
    <property type="term" value="F:aldehyde dehydrogenase [NAD(P)+] activity"/>
    <property type="evidence" value="ECO:0007669"/>
    <property type="project" value="UniProtKB-ARBA"/>
</dbReference>
<dbReference type="EMBL" id="LT554760">
    <property type="protein sequence ID" value="SAM07590.1"/>
    <property type="molecule type" value="Genomic_DNA"/>
</dbReference>
<dbReference type="InterPro" id="IPR016160">
    <property type="entry name" value="Ald_DH_CS_CYS"/>
</dbReference>
<reference evidence="6" key="1">
    <citation type="submission" date="2016-04" db="EMBL/GenBank/DDBJ databases">
        <authorList>
            <person name="Evans L.H."/>
            <person name="Alamgir A."/>
            <person name="Owens N."/>
            <person name="Weber N.D."/>
            <person name="Virtaneva K."/>
            <person name="Barbian K."/>
            <person name="Babar A."/>
            <person name="Rosenke K."/>
        </authorList>
    </citation>
    <scope>NUCLEOTIDE SEQUENCE [LARGE SCALE GENOMIC DNA]</scope>
    <source>
        <strain evidence="6">CBS 101.48</strain>
    </source>
</reference>
<dbReference type="PROSITE" id="PS00070">
    <property type="entry name" value="ALDEHYDE_DEHYDR_CYS"/>
    <property type="match status" value="1"/>
</dbReference>
<gene>
    <name evidence="6" type="primary">ABSGL_13233.1 scaffold 13659</name>
</gene>
<evidence type="ECO:0000313" key="6">
    <source>
        <dbReference type="EMBL" id="SAM07590.1"/>
    </source>
</evidence>
<dbReference type="PANTHER" id="PTHR11699">
    <property type="entry name" value="ALDEHYDE DEHYDROGENASE-RELATED"/>
    <property type="match status" value="1"/>
</dbReference>
<evidence type="ECO:0000259" key="5">
    <source>
        <dbReference type="Pfam" id="PF00171"/>
    </source>
</evidence>
<evidence type="ECO:0000256" key="1">
    <source>
        <dbReference type="ARBA" id="ARBA00009986"/>
    </source>
</evidence>
<comment type="similarity">
    <text evidence="1 4">Belongs to the aldehyde dehydrogenase family.</text>
</comment>
<evidence type="ECO:0000256" key="4">
    <source>
        <dbReference type="RuleBase" id="RU003345"/>
    </source>
</evidence>
<dbReference type="SUPFAM" id="SSF53720">
    <property type="entry name" value="ALDH-like"/>
    <property type="match status" value="1"/>
</dbReference>
<accession>A0A168RZB5</accession>
<dbReference type="STRING" id="4829.A0A168RZB5"/>
<dbReference type="FunFam" id="3.40.605.10:FF:000001">
    <property type="entry name" value="Aldehyde dehydrogenase 1"/>
    <property type="match status" value="1"/>
</dbReference>
<dbReference type="InterPro" id="IPR015590">
    <property type="entry name" value="Aldehyde_DH_dom"/>
</dbReference>
<dbReference type="Gene3D" id="3.40.605.10">
    <property type="entry name" value="Aldehyde Dehydrogenase, Chain A, domain 1"/>
    <property type="match status" value="1"/>
</dbReference>
<evidence type="ECO:0000256" key="2">
    <source>
        <dbReference type="ARBA" id="ARBA00023002"/>
    </source>
</evidence>
<dbReference type="InterPro" id="IPR029510">
    <property type="entry name" value="Ald_DH_CS_GLU"/>
</dbReference>
<dbReference type="PROSITE" id="PS00687">
    <property type="entry name" value="ALDEHYDE_DEHYDR_GLU"/>
    <property type="match status" value="1"/>
</dbReference>
<sequence>MTGTDLIFQTSTNKGYKLNLQTGLFINNEFVTGAKTIDTINPANGEVITSVQAAEQKHVDLAVDAAEAAYKNVWSKASSQERQKLMLKLADLIDRDAEELAQIETLDNGKGISLSRSVDVPSISATLRYYAGFADKIHGKTVDIPGTFSYTQHTSIGVCAAIIRKWNFPLMMLGWKLGPCLATGNVIIVKTSEMTPLSALKVAALVKEAGFPPGVINIITGFGAEAGDALARHPRIGKVAFTGSTLVGRLVMKAAAESNLKKVTLELGGKSPNIIFDDADLDKAVKWSHFGIFFNHGQCCCAGSRVYVQEGIYDKFLEKFKALTEQTRVGDPTDDSTFQGPQISQLQYDRIMGYIDHGKKEGAKVYLGGERHGDKGYFIQPTVFTDVTPKMKIVQEEIFGPVVVVSKFKDVEEVIELAHDTAYGLAAAVFTENVTRALEVANRLEAGTVWVNAYNVLSPQVPFGGYRESGIGRENGEYALENYLQIKTVRVNLSLDA</sequence>
<dbReference type="InterPro" id="IPR016163">
    <property type="entry name" value="Ald_DH_C"/>
</dbReference>
<dbReference type="AlphaFoldDB" id="A0A168RZB5"/>
<dbReference type="FunCoup" id="A0A168RZB5">
    <property type="interactions" value="402"/>
</dbReference>
<dbReference type="Proteomes" id="UP000078561">
    <property type="component" value="Unassembled WGS sequence"/>
</dbReference>
<keyword evidence="2 4" id="KW-0560">Oxidoreductase</keyword>
<dbReference type="FunFam" id="3.40.309.10:FF:000001">
    <property type="entry name" value="Mitochondrial aldehyde dehydrogenase 2"/>
    <property type="match status" value="1"/>
</dbReference>
<organism evidence="6">
    <name type="scientific">Absidia glauca</name>
    <name type="common">Pin mould</name>
    <dbReference type="NCBI Taxonomy" id="4829"/>
    <lineage>
        <taxon>Eukaryota</taxon>
        <taxon>Fungi</taxon>
        <taxon>Fungi incertae sedis</taxon>
        <taxon>Mucoromycota</taxon>
        <taxon>Mucoromycotina</taxon>
        <taxon>Mucoromycetes</taxon>
        <taxon>Mucorales</taxon>
        <taxon>Cunninghamellaceae</taxon>
        <taxon>Absidia</taxon>
    </lineage>
</organism>
<name>A0A168RZB5_ABSGL</name>
<keyword evidence="7" id="KW-1185">Reference proteome</keyword>
<dbReference type="OMA" id="GQLIMQY"/>
<dbReference type="OrthoDB" id="310895at2759"/>
<dbReference type="InterPro" id="IPR016161">
    <property type="entry name" value="Ald_DH/histidinol_DH"/>
</dbReference>
<dbReference type="Gene3D" id="3.40.309.10">
    <property type="entry name" value="Aldehyde Dehydrogenase, Chain A, domain 2"/>
    <property type="match status" value="1"/>
</dbReference>
<evidence type="ECO:0000256" key="3">
    <source>
        <dbReference type="PROSITE-ProRule" id="PRU10007"/>
    </source>
</evidence>
<dbReference type="InParanoid" id="A0A168RZB5"/>
<evidence type="ECO:0000313" key="7">
    <source>
        <dbReference type="Proteomes" id="UP000078561"/>
    </source>
</evidence>
<dbReference type="FunFam" id="3.40.605.10:FF:000026">
    <property type="entry name" value="Aldehyde dehydrogenase, putative"/>
    <property type="match status" value="1"/>
</dbReference>
<feature type="domain" description="Aldehyde dehydrogenase" evidence="5">
    <location>
        <begin position="34"/>
        <end position="489"/>
    </location>
</feature>
<dbReference type="CDD" id="cd07091">
    <property type="entry name" value="ALDH_F1-2_Ald2-like"/>
    <property type="match status" value="1"/>
</dbReference>
<feature type="active site" evidence="3">
    <location>
        <position position="266"/>
    </location>
</feature>
<protein>
    <recommendedName>
        <fullName evidence="5">Aldehyde dehydrogenase domain-containing protein</fullName>
    </recommendedName>
</protein>
<proteinExistence type="inferred from homology"/>
<dbReference type="InterPro" id="IPR016162">
    <property type="entry name" value="Ald_DH_N"/>
</dbReference>
<dbReference type="Pfam" id="PF00171">
    <property type="entry name" value="Aldedh"/>
    <property type="match status" value="1"/>
</dbReference>